<keyword evidence="3" id="KW-1185">Reference proteome</keyword>
<name>A0A240E4W3_9GAMM</name>
<protein>
    <submittedName>
        <fullName evidence="2">Uncharacterized protein</fullName>
    </submittedName>
</protein>
<feature type="chain" id="PRO_5012805786" evidence="1">
    <location>
        <begin position="24"/>
        <end position="153"/>
    </location>
</feature>
<proteinExistence type="predicted"/>
<reference evidence="3" key="1">
    <citation type="submission" date="2016-09" db="EMBL/GenBank/DDBJ databases">
        <authorList>
            <person name="Varghese N."/>
            <person name="Submissions S."/>
        </authorList>
    </citation>
    <scope>NUCLEOTIDE SEQUENCE [LARGE SCALE GENOMIC DNA]</scope>
    <source>
        <strain evidence="3">ANC 4466</strain>
    </source>
</reference>
<evidence type="ECO:0000313" key="2">
    <source>
        <dbReference type="EMBL" id="SNX43804.1"/>
    </source>
</evidence>
<keyword evidence="1" id="KW-0732">Signal</keyword>
<dbReference type="AlphaFoldDB" id="A0A240E4W3"/>
<dbReference type="Proteomes" id="UP000219042">
    <property type="component" value="Unassembled WGS sequence"/>
</dbReference>
<dbReference type="EMBL" id="OANT01000001">
    <property type="protein sequence ID" value="SNX43804.1"/>
    <property type="molecule type" value="Genomic_DNA"/>
</dbReference>
<evidence type="ECO:0000256" key="1">
    <source>
        <dbReference type="SAM" id="SignalP"/>
    </source>
</evidence>
<dbReference type="RefSeq" id="WP_097078050.1">
    <property type="nucleotide sequence ID" value="NZ_BAABHT010000020.1"/>
</dbReference>
<feature type="signal peptide" evidence="1">
    <location>
        <begin position="1"/>
        <end position="23"/>
    </location>
</feature>
<evidence type="ECO:0000313" key="3">
    <source>
        <dbReference type="Proteomes" id="UP000219042"/>
    </source>
</evidence>
<gene>
    <name evidence="2" type="ORF">SAMN05421731_101848</name>
</gene>
<accession>A0A240E4W3</accession>
<organism evidence="2 3">
    <name type="scientific">Acinetobacter puyangensis</name>
    <dbReference type="NCBI Taxonomy" id="1096779"/>
    <lineage>
        <taxon>Bacteria</taxon>
        <taxon>Pseudomonadati</taxon>
        <taxon>Pseudomonadota</taxon>
        <taxon>Gammaproteobacteria</taxon>
        <taxon>Moraxellales</taxon>
        <taxon>Moraxellaceae</taxon>
        <taxon>Acinetobacter</taxon>
    </lineage>
</organism>
<dbReference type="OrthoDB" id="6711597at2"/>
<sequence>MNIKLLTATLIACSTLFGSAAFAADAKSSQAEFEALKAEYQKSLETAAKSSDIRGGLVKACSVKYKTAVSSKALTQADVNKLCSCSVTAEGQVTTAETWELQSAANAKNKTKFEQLQVSLMKKQGDSIKKCVGTALDQKLTKLTQQAQAAAKN</sequence>